<dbReference type="Proteomes" id="UP000244902">
    <property type="component" value="Chromosome"/>
</dbReference>
<reference evidence="1 2" key="1">
    <citation type="submission" date="2017-06" db="EMBL/GenBank/DDBJ databases">
        <title>Azoarcus sp. TSNA42 complete genome sequence.</title>
        <authorList>
            <person name="Woo J.-H."/>
            <person name="Kim H.-S."/>
        </authorList>
    </citation>
    <scope>NUCLEOTIDE SEQUENCE [LARGE SCALE GENOMIC DNA]</scope>
    <source>
        <strain evidence="1 2">TSNA42</strain>
    </source>
</reference>
<gene>
    <name evidence="1" type="ORF">CEW87_15180</name>
</gene>
<protein>
    <submittedName>
        <fullName evidence="1">Uncharacterized protein</fullName>
    </submittedName>
</protein>
<sequence length="89" mass="9740">MNRTQLLIVDGDRSNEDPNHWHGSIEHAIASAIQDGYCIGRRVRIGQVEGRIIGFNIGTFGSYHGAVYPLLVATELGTAKCRMSEITAI</sequence>
<proteinExistence type="predicted"/>
<organism evidence="1 2">
    <name type="scientific">Parazoarcus communis</name>
    <dbReference type="NCBI Taxonomy" id="41977"/>
    <lineage>
        <taxon>Bacteria</taxon>
        <taxon>Pseudomonadati</taxon>
        <taxon>Pseudomonadota</taxon>
        <taxon>Betaproteobacteria</taxon>
        <taxon>Rhodocyclales</taxon>
        <taxon>Zoogloeaceae</taxon>
        <taxon>Parazoarcus</taxon>
    </lineage>
</organism>
<evidence type="ECO:0000313" key="2">
    <source>
        <dbReference type="Proteomes" id="UP000244902"/>
    </source>
</evidence>
<dbReference type="OrthoDB" id="8527532at2"/>
<dbReference type="EMBL" id="CP022188">
    <property type="protein sequence ID" value="AWI80588.1"/>
    <property type="molecule type" value="Genomic_DNA"/>
</dbReference>
<name>A0A2U8H4P5_9RHOO</name>
<dbReference type="RefSeq" id="WP_108974300.1">
    <property type="nucleotide sequence ID" value="NZ_CP022188.1"/>
</dbReference>
<evidence type="ECO:0000313" key="1">
    <source>
        <dbReference type="EMBL" id="AWI80588.1"/>
    </source>
</evidence>
<accession>A0A2U8H4P5</accession>
<dbReference type="AlphaFoldDB" id="A0A2U8H4P5"/>